<accession>A0A4Y2QNP2</accession>
<reference evidence="1 2" key="1">
    <citation type="journal article" date="2019" name="Sci. Rep.">
        <title>Orb-weaving spider Araneus ventricosus genome elucidates the spidroin gene catalogue.</title>
        <authorList>
            <person name="Kono N."/>
            <person name="Nakamura H."/>
            <person name="Ohtoshi R."/>
            <person name="Moran D.A.P."/>
            <person name="Shinohara A."/>
            <person name="Yoshida Y."/>
            <person name="Fujiwara M."/>
            <person name="Mori M."/>
            <person name="Tomita M."/>
            <person name="Arakawa K."/>
        </authorList>
    </citation>
    <scope>NUCLEOTIDE SEQUENCE [LARGE SCALE GENOMIC DNA]</scope>
</reference>
<protein>
    <submittedName>
        <fullName evidence="1">Uncharacterized protein</fullName>
    </submittedName>
</protein>
<organism evidence="1 2">
    <name type="scientific">Araneus ventricosus</name>
    <name type="common">Orbweaver spider</name>
    <name type="synonym">Epeira ventricosa</name>
    <dbReference type="NCBI Taxonomy" id="182803"/>
    <lineage>
        <taxon>Eukaryota</taxon>
        <taxon>Metazoa</taxon>
        <taxon>Ecdysozoa</taxon>
        <taxon>Arthropoda</taxon>
        <taxon>Chelicerata</taxon>
        <taxon>Arachnida</taxon>
        <taxon>Araneae</taxon>
        <taxon>Araneomorphae</taxon>
        <taxon>Entelegynae</taxon>
        <taxon>Araneoidea</taxon>
        <taxon>Araneidae</taxon>
        <taxon>Araneus</taxon>
    </lineage>
</organism>
<dbReference type="AlphaFoldDB" id="A0A4Y2QNP2"/>
<gene>
    <name evidence="1" type="ORF">AVEN_266692_1</name>
</gene>
<evidence type="ECO:0000313" key="2">
    <source>
        <dbReference type="Proteomes" id="UP000499080"/>
    </source>
</evidence>
<keyword evidence="2" id="KW-1185">Reference proteome</keyword>
<sequence length="119" mass="13205">MGESSQNSDPELKGILEGALREHLNLQIQCTSRTESGLHAERSATCSHVFCQEGHIKETSATPFEGPFPLKKRQDKILVLVNGQEEVIGGQVETCCPTVQIFYIRLSTVVKCVFVSPWM</sequence>
<proteinExistence type="predicted"/>
<evidence type="ECO:0000313" key="1">
    <source>
        <dbReference type="EMBL" id="GBN64898.1"/>
    </source>
</evidence>
<dbReference type="Proteomes" id="UP000499080">
    <property type="component" value="Unassembled WGS sequence"/>
</dbReference>
<name>A0A4Y2QNP2_ARAVE</name>
<comment type="caution">
    <text evidence="1">The sequence shown here is derived from an EMBL/GenBank/DDBJ whole genome shotgun (WGS) entry which is preliminary data.</text>
</comment>
<dbReference type="EMBL" id="BGPR01014363">
    <property type="protein sequence ID" value="GBN64898.1"/>
    <property type="molecule type" value="Genomic_DNA"/>
</dbReference>